<dbReference type="InterPro" id="IPR001789">
    <property type="entry name" value="Sig_transdc_resp-reg_receiver"/>
</dbReference>
<feature type="domain" description="Response regulatory" evidence="11">
    <location>
        <begin position="12"/>
        <end position="128"/>
    </location>
</feature>
<feature type="modified residue" description="4-aspartylphosphate" evidence="10">
    <location>
        <position position="63"/>
    </location>
</feature>
<proteinExistence type="predicted"/>
<evidence type="ECO:0000256" key="4">
    <source>
        <dbReference type="ARBA" id="ARBA00023012"/>
    </source>
</evidence>
<dbReference type="Proteomes" id="UP000061660">
    <property type="component" value="Chromosome"/>
</dbReference>
<reference evidence="12 13" key="2">
    <citation type="journal article" date="2016" name="Genome Announc.">
        <title>Complete Genome Sequences of Two Interactive Moderate Thermophiles, Paenibacillus napthalenovorans 32O-Y and Paenibacillus sp. 32O-W.</title>
        <authorList>
            <person name="Butler R.R.III."/>
            <person name="Wang J."/>
            <person name="Stark B.C."/>
            <person name="Pombert J.F."/>
        </authorList>
    </citation>
    <scope>NUCLEOTIDE SEQUENCE [LARGE SCALE GENOMIC DNA]</scope>
    <source>
        <strain evidence="12 13">32O-Y</strain>
    </source>
</reference>
<organism evidence="12 13">
    <name type="scientific">Paenibacillus naphthalenovorans</name>
    <dbReference type="NCBI Taxonomy" id="162209"/>
    <lineage>
        <taxon>Bacteria</taxon>
        <taxon>Bacillati</taxon>
        <taxon>Bacillota</taxon>
        <taxon>Bacilli</taxon>
        <taxon>Bacillales</taxon>
        <taxon>Paenibacillaceae</taxon>
        <taxon>Paenibacillus</taxon>
    </lineage>
</organism>
<evidence type="ECO:0000256" key="1">
    <source>
        <dbReference type="ARBA" id="ARBA00004496"/>
    </source>
</evidence>
<keyword evidence="7 9" id="KW-0010">Activator</keyword>
<keyword evidence="6 9" id="KW-0238">DNA-binding</keyword>
<evidence type="ECO:0000256" key="2">
    <source>
        <dbReference type="ARBA" id="ARBA00022490"/>
    </source>
</evidence>
<dbReference type="Pfam" id="PF20714">
    <property type="entry name" value="HTH_64"/>
    <property type="match status" value="1"/>
</dbReference>
<dbReference type="GO" id="GO:0005737">
    <property type="term" value="C:cytoplasm"/>
    <property type="evidence" value="ECO:0007669"/>
    <property type="project" value="UniProtKB-SubCell"/>
</dbReference>
<sequence>MENEMEGRFPIQVLIIEDDERIAEINRRFVEKIEGFSVIGMATDETQVVEMLQVLEPDLVLLDIYFPETNGLEILRMIGQEFRQTDVIMITAAKEVDAVREAIRGGVFDYIMKPVLFNRMRETLLRYQTFYHTIRQLRRKNAHISQDEIDRLLQGPGKKEAQVVGVSLPKGIDKLTLDKIIGAIAEADAPLTAEQTAKLVGVSRSTARRYLEHLVVENKLRADLSYGDVGRPERVYRKSIN</sequence>
<dbReference type="AlphaFoldDB" id="A0A0U2U6S7"/>
<keyword evidence="2 9" id="KW-0963">Cytoplasm</keyword>
<evidence type="ECO:0000256" key="7">
    <source>
        <dbReference type="ARBA" id="ARBA00023159"/>
    </source>
</evidence>
<dbReference type="PANTHER" id="PTHR45526:SF1">
    <property type="entry name" value="TRANSCRIPTIONAL REGULATORY PROTEIN DCUR-RELATED"/>
    <property type="match status" value="1"/>
</dbReference>
<dbReference type="SMART" id="SM00448">
    <property type="entry name" value="REC"/>
    <property type="match status" value="1"/>
</dbReference>
<dbReference type="EMBL" id="CP013652">
    <property type="protein sequence ID" value="ALS22073.1"/>
    <property type="molecule type" value="Genomic_DNA"/>
</dbReference>
<evidence type="ECO:0000256" key="10">
    <source>
        <dbReference type="PROSITE-ProRule" id="PRU00169"/>
    </source>
</evidence>
<keyword evidence="8 9" id="KW-0804">Transcription</keyword>
<evidence type="ECO:0000313" key="13">
    <source>
        <dbReference type="Proteomes" id="UP000061660"/>
    </source>
</evidence>
<evidence type="ECO:0000256" key="3">
    <source>
        <dbReference type="ARBA" id="ARBA00022553"/>
    </source>
</evidence>
<protein>
    <recommendedName>
        <fullName evidence="9">Transcriptional regulatory protein</fullName>
    </recommendedName>
</protein>
<evidence type="ECO:0000256" key="9">
    <source>
        <dbReference type="PIRNR" id="PIRNR006171"/>
    </source>
</evidence>
<dbReference type="InterPro" id="IPR011006">
    <property type="entry name" value="CheY-like_superfamily"/>
</dbReference>
<evidence type="ECO:0000256" key="8">
    <source>
        <dbReference type="ARBA" id="ARBA00023163"/>
    </source>
</evidence>
<dbReference type="InterPro" id="IPR048714">
    <property type="entry name" value="DpiA-like_HTH"/>
</dbReference>
<evidence type="ECO:0000256" key="5">
    <source>
        <dbReference type="ARBA" id="ARBA00023015"/>
    </source>
</evidence>
<name>A0A0U2U6S7_9BACL</name>
<dbReference type="STRING" id="162209.IJ22_16990"/>
<dbReference type="Pfam" id="PF00072">
    <property type="entry name" value="Response_reg"/>
    <property type="match status" value="1"/>
</dbReference>
<reference evidence="13" key="1">
    <citation type="submission" date="2015-12" db="EMBL/GenBank/DDBJ databases">
        <title>Complete genome sequences of two moderately thermophilic Paenibacillus species.</title>
        <authorList>
            <person name="Butler R.III."/>
            <person name="Wang J."/>
            <person name="Stark B.C."/>
            <person name="Pombert J.-F."/>
        </authorList>
    </citation>
    <scope>NUCLEOTIDE SEQUENCE [LARGE SCALE GENOMIC DNA]</scope>
    <source>
        <strain evidence="13">32O-Y</strain>
    </source>
</reference>
<keyword evidence="5 9" id="KW-0805">Transcription regulation</keyword>
<dbReference type="Gene3D" id="1.10.10.10">
    <property type="entry name" value="Winged helix-like DNA-binding domain superfamily/Winged helix DNA-binding domain"/>
    <property type="match status" value="1"/>
</dbReference>
<dbReference type="Gene3D" id="3.40.50.2300">
    <property type="match status" value="1"/>
</dbReference>
<dbReference type="PANTHER" id="PTHR45526">
    <property type="entry name" value="TRANSCRIPTIONAL REGULATORY PROTEIN DPIA"/>
    <property type="match status" value="1"/>
</dbReference>
<dbReference type="InterPro" id="IPR024187">
    <property type="entry name" value="Sig_transdc_resp-reg_cit/mal"/>
</dbReference>
<keyword evidence="4 9" id="KW-0902">Two-component regulatory system</keyword>
<dbReference type="KEGG" id="pnp:IJ22_16990"/>
<dbReference type="InterPro" id="IPR051271">
    <property type="entry name" value="2C-system_Tx_regulators"/>
</dbReference>
<evidence type="ECO:0000259" key="11">
    <source>
        <dbReference type="PROSITE" id="PS50110"/>
    </source>
</evidence>
<gene>
    <name evidence="12" type="ORF">IJ22_16990</name>
</gene>
<dbReference type="PROSITE" id="PS50110">
    <property type="entry name" value="RESPONSE_REGULATORY"/>
    <property type="match status" value="1"/>
</dbReference>
<comment type="subcellular location">
    <subcellularLocation>
        <location evidence="1 9">Cytoplasm</location>
    </subcellularLocation>
</comment>
<dbReference type="RefSeq" id="WP_082660742.1">
    <property type="nucleotide sequence ID" value="NZ_CP013652.1"/>
</dbReference>
<dbReference type="GO" id="GO:0003700">
    <property type="term" value="F:DNA-binding transcription factor activity"/>
    <property type="evidence" value="ECO:0007669"/>
    <property type="project" value="InterPro"/>
</dbReference>
<evidence type="ECO:0000313" key="12">
    <source>
        <dbReference type="EMBL" id="ALS22073.1"/>
    </source>
</evidence>
<dbReference type="GO" id="GO:0003677">
    <property type="term" value="F:DNA binding"/>
    <property type="evidence" value="ECO:0007669"/>
    <property type="project" value="UniProtKB-KW"/>
</dbReference>
<dbReference type="PIRSF" id="PIRSF006171">
    <property type="entry name" value="RR_citrat_malat"/>
    <property type="match status" value="1"/>
</dbReference>
<dbReference type="PATRIC" id="fig|162209.4.peg.1800"/>
<dbReference type="SUPFAM" id="SSF52172">
    <property type="entry name" value="CheY-like"/>
    <property type="match status" value="1"/>
</dbReference>
<dbReference type="InterPro" id="IPR036388">
    <property type="entry name" value="WH-like_DNA-bd_sf"/>
</dbReference>
<keyword evidence="3 10" id="KW-0597">Phosphoprotein</keyword>
<accession>A0A0U2U6S7</accession>
<keyword evidence="13" id="KW-1185">Reference proteome</keyword>
<evidence type="ECO:0000256" key="6">
    <source>
        <dbReference type="ARBA" id="ARBA00023125"/>
    </source>
</evidence>
<dbReference type="GO" id="GO:0000156">
    <property type="term" value="F:phosphorelay response regulator activity"/>
    <property type="evidence" value="ECO:0007669"/>
    <property type="project" value="TreeGrafter"/>
</dbReference>